<keyword evidence="1" id="KW-0812">Transmembrane</keyword>
<dbReference type="Proteomes" id="UP000031668">
    <property type="component" value="Unassembled WGS sequence"/>
</dbReference>
<accession>A0A0C2MLB5</accession>
<feature type="transmembrane region" description="Helical" evidence="1">
    <location>
        <begin position="27"/>
        <end position="53"/>
    </location>
</feature>
<evidence type="ECO:0000256" key="1">
    <source>
        <dbReference type="SAM" id="Phobius"/>
    </source>
</evidence>
<name>A0A0C2MLB5_THEKT</name>
<dbReference type="AlphaFoldDB" id="A0A0C2MLB5"/>
<sequence>MGTMISLPLLLESLRSAQDLSPIDPLYFNGTYCLIFLDITFQFFLSGIIFTIFKSPKIYPFGRVFLVSCFMDTMNNIFTPYLSAVSRNSPTIQAITVNSYVPINMIIRFAWLKRLPSVKQFICVIFVMCGLTMCIVFNLDSDYKSIEEMNGSFLKYNLIWTVAFITLSVIFMGEETVLFKPVYRFLCLDQKIESEECPKVVLSETEKPKNSEPEIPDPFYLFFVSATLKFISGVLMFWVDLVPYFGYSKNVEKFKQK</sequence>
<comment type="caution">
    <text evidence="2">The sequence shown here is derived from an EMBL/GenBank/DDBJ whole genome shotgun (WGS) entry which is preliminary data.</text>
</comment>
<evidence type="ECO:0000313" key="3">
    <source>
        <dbReference type="Proteomes" id="UP000031668"/>
    </source>
</evidence>
<proteinExistence type="predicted"/>
<keyword evidence="1" id="KW-0472">Membrane</keyword>
<organism evidence="2 3">
    <name type="scientific">Thelohanellus kitauei</name>
    <name type="common">Myxosporean</name>
    <dbReference type="NCBI Taxonomy" id="669202"/>
    <lineage>
        <taxon>Eukaryota</taxon>
        <taxon>Metazoa</taxon>
        <taxon>Cnidaria</taxon>
        <taxon>Myxozoa</taxon>
        <taxon>Myxosporea</taxon>
        <taxon>Bivalvulida</taxon>
        <taxon>Platysporina</taxon>
        <taxon>Myxobolidae</taxon>
        <taxon>Thelohanellus</taxon>
    </lineage>
</organism>
<protein>
    <submittedName>
        <fullName evidence="2">Uncharacterized protein</fullName>
    </submittedName>
</protein>
<dbReference type="OrthoDB" id="264057at2759"/>
<feature type="transmembrane region" description="Helical" evidence="1">
    <location>
        <begin position="219"/>
        <end position="239"/>
    </location>
</feature>
<gene>
    <name evidence="2" type="ORF">RF11_02007</name>
</gene>
<feature type="transmembrane region" description="Helical" evidence="1">
    <location>
        <begin position="159"/>
        <end position="179"/>
    </location>
</feature>
<reference evidence="2 3" key="1">
    <citation type="journal article" date="2014" name="Genome Biol. Evol.">
        <title>The genome of the myxosporean Thelohanellus kitauei shows adaptations to nutrient acquisition within its fish host.</title>
        <authorList>
            <person name="Yang Y."/>
            <person name="Xiong J."/>
            <person name="Zhou Z."/>
            <person name="Huo F."/>
            <person name="Miao W."/>
            <person name="Ran C."/>
            <person name="Liu Y."/>
            <person name="Zhang J."/>
            <person name="Feng J."/>
            <person name="Wang M."/>
            <person name="Wang M."/>
            <person name="Wang L."/>
            <person name="Yao B."/>
        </authorList>
    </citation>
    <scope>NUCLEOTIDE SEQUENCE [LARGE SCALE GENOMIC DNA]</scope>
    <source>
        <strain evidence="2">Wuqing</strain>
    </source>
</reference>
<feature type="transmembrane region" description="Helical" evidence="1">
    <location>
        <begin position="121"/>
        <end position="139"/>
    </location>
</feature>
<evidence type="ECO:0000313" key="2">
    <source>
        <dbReference type="EMBL" id="KII68006.1"/>
    </source>
</evidence>
<keyword evidence="3" id="KW-1185">Reference proteome</keyword>
<dbReference type="EMBL" id="JWZT01002990">
    <property type="protein sequence ID" value="KII68006.1"/>
    <property type="molecule type" value="Genomic_DNA"/>
</dbReference>
<keyword evidence="1" id="KW-1133">Transmembrane helix</keyword>